<evidence type="ECO:0000259" key="12">
    <source>
        <dbReference type="Pfam" id="PF06750"/>
    </source>
</evidence>
<comment type="similarity">
    <text evidence="2 8">Belongs to the peptidase A24 family.</text>
</comment>
<feature type="domain" description="Prepilin peptidase A24 N-terminal" evidence="12">
    <location>
        <begin position="8"/>
        <end position="92"/>
    </location>
</feature>
<dbReference type="PANTHER" id="PTHR30487">
    <property type="entry name" value="TYPE 4 PREPILIN-LIKE PROTEINS LEADER PEPTIDE-PROCESSING ENZYME"/>
    <property type="match status" value="1"/>
</dbReference>
<feature type="transmembrane region" description="Helical" evidence="10">
    <location>
        <begin position="126"/>
        <end position="145"/>
    </location>
</feature>
<evidence type="ECO:0000256" key="2">
    <source>
        <dbReference type="ARBA" id="ARBA00005801"/>
    </source>
</evidence>
<proteinExistence type="inferred from homology"/>
<dbReference type="PRINTS" id="PR00864">
    <property type="entry name" value="PREPILNPTASE"/>
</dbReference>
<feature type="transmembrane region" description="Helical" evidence="10">
    <location>
        <begin position="96"/>
        <end position="114"/>
    </location>
</feature>
<organism evidence="13 14">
    <name type="scientific">Pseudobacteroides cellulosolvens ATCC 35603 = DSM 2933</name>
    <dbReference type="NCBI Taxonomy" id="398512"/>
    <lineage>
        <taxon>Bacteria</taxon>
        <taxon>Bacillati</taxon>
        <taxon>Bacillota</taxon>
        <taxon>Clostridia</taxon>
        <taxon>Eubacteriales</taxon>
        <taxon>Oscillospiraceae</taxon>
        <taxon>Pseudobacteroides</taxon>
    </lineage>
</organism>
<dbReference type="InterPro" id="IPR014032">
    <property type="entry name" value="Peptidase_A24A_bac"/>
</dbReference>
<dbReference type="InterPro" id="IPR000045">
    <property type="entry name" value="Prepilin_IV_endopep_pep"/>
</dbReference>
<dbReference type="EMBL" id="LGTC01000001">
    <property type="protein sequence ID" value="KNY28396.1"/>
    <property type="molecule type" value="Genomic_DNA"/>
</dbReference>
<dbReference type="GO" id="GO:0004190">
    <property type="term" value="F:aspartic-type endopeptidase activity"/>
    <property type="evidence" value="ECO:0007669"/>
    <property type="project" value="UniProtKB-EC"/>
</dbReference>
<feature type="transmembrane region" description="Helical" evidence="10">
    <location>
        <begin position="190"/>
        <end position="223"/>
    </location>
</feature>
<dbReference type="GO" id="GO:0005886">
    <property type="term" value="C:plasma membrane"/>
    <property type="evidence" value="ECO:0007669"/>
    <property type="project" value="UniProtKB-SubCell"/>
</dbReference>
<keyword evidence="9" id="KW-0808">Transferase</keyword>
<dbReference type="RefSeq" id="WP_036938717.1">
    <property type="nucleotide sequence ID" value="NZ_JQKC01000007.1"/>
</dbReference>
<dbReference type="Pfam" id="PF06750">
    <property type="entry name" value="A24_N_bact"/>
    <property type="match status" value="1"/>
</dbReference>
<dbReference type="PANTHER" id="PTHR30487:SF0">
    <property type="entry name" value="PREPILIN LEADER PEPTIDASE_N-METHYLTRANSFERASE-RELATED"/>
    <property type="match status" value="1"/>
</dbReference>
<evidence type="ECO:0000256" key="6">
    <source>
        <dbReference type="ARBA" id="ARBA00022989"/>
    </source>
</evidence>
<dbReference type="STRING" id="398512.Bccel_3670"/>
<evidence type="ECO:0000256" key="9">
    <source>
        <dbReference type="RuleBase" id="RU003794"/>
    </source>
</evidence>
<dbReference type="Pfam" id="PF01478">
    <property type="entry name" value="Peptidase_A24"/>
    <property type="match status" value="1"/>
</dbReference>
<dbReference type="EC" id="2.1.1.-" evidence="9"/>
<feature type="transmembrane region" description="Helical" evidence="10">
    <location>
        <begin position="157"/>
        <end position="178"/>
    </location>
</feature>
<comment type="function">
    <text evidence="9">Plays an essential role in type IV pili and type II pseudopili formation by proteolytically removing the leader sequence from substrate proteins and subsequently monomethylating the alpha-amino group of the newly exposed N-terminal phenylalanine.</text>
</comment>
<reference evidence="14" key="1">
    <citation type="submission" date="2015-07" db="EMBL/GenBank/DDBJ databases">
        <title>Near-Complete Genome Sequence of the Cellulolytic Bacterium Bacteroides (Pseudobacteroides) cellulosolvens ATCC 35603.</title>
        <authorList>
            <person name="Dassa B."/>
            <person name="Utturkar S.M."/>
            <person name="Klingeman D.M."/>
            <person name="Hurt R.A."/>
            <person name="Keller M."/>
            <person name="Xu J."/>
            <person name="Reddy Y.H.K."/>
            <person name="Borovok I."/>
            <person name="Grinberg I.R."/>
            <person name="Lamed R."/>
            <person name="Zhivin O."/>
            <person name="Bayer E.A."/>
            <person name="Brown S.D."/>
        </authorList>
    </citation>
    <scope>NUCLEOTIDE SEQUENCE [LARGE SCALE GENOMIC DNA]</scope>
    <source>
        <strain evidence="14">DSM 2933</strain>
    </source>
</reference>
<evidence type="ECO:0000256" key="8">
    <source>
        <dbReference type="RuleBase" id="RU003793"/>
    </source>
</evidence>
<keyword evidence="3" id="KW-1003">Cell membrane</keyword>
<evidence type="ECO:0000259" key="11">
    <source>
        <dbReference type="Pfam" id="PF01478"/>
    </source>
</evidence>
<evidence type="ECO:0000256" key="7">
    <source>
        <dbReference type="ARBA" id="ARBA00023136"/>
    </source>
</evidence>
<dbReference type="OrthoDB" id="9789291at2"/>
<keyword evidence="4" id="KW-0997">Cell inner membrane</keyword>
<comment type="subcellular location">
    <subcellularLocation>
        <location evidence="1">Cell inner membrane</location>
        <topology evidence="1">Multi-pass membrane protein</topology>
    </subcellularLocation>
    <subcellularLocation>
        <location evidence="9">Cell membrane</location>
        <topology evidence="9">Multi-pass membrane protein</topology>
    </subcellularLocation>
</comment>
<dbReference type="GO" id="GO:0008168">
    <property type="term" value="F:methyltransferase activity"/>
    <property type="evidence" value="ECO:0007669"/>
    <property type="project" value="UniProtKB-KW"/>
</dbReference>
<keyword evidence="7 10" id="KW-0472">Membrane</keyword>
<feature type="transmembrane region" description="Helical" evidence="10">
    <location>
        <begin position="235"/>
        <end position="258"/>
    </location>
</feature>
<keyword evidence="5 9" id="KW-0812">Transmembrane</keyword>
<evidence type="ECO:0000256" key="3">
    <source>
        <dbReference type="ARBA" id="ARBA00022475"/>
    </source>
</evidence>
<dbReference type="GO" id="GO:0032259">
    <property type="term" value="P:methylation"/>
    <property type="evidence" value="ECO:0007669"/>
    <property type="project" value="UniProtKB-KW"/>
</dbReference>
<keyword evidence="9" id="KW-0645">Protease</keyword>
<name>A0A0L6JRC4_9FIRM</name>
<evidence type="ECO:0000256" key="5">
    <source>
        <dbReference type="ARBA" id="ARBA00022692"/>
    </source>
</evidence>
<dbReference type="Gene3D" id="1.20.120.1220">
    <property type="match status" value="1"/>
</dbReference>
<feature type="transmembrane region" description="Helical" evidence="10">
    <location>
        <begin position="70"/>
        <end position="90"/>
    </location>
</feature>
<keyword evidence="6 10" id="KW-1133">Transmembrane helix</keyword>
<evidence type="ECO:0000256" key="10">
    <source>
        <dbReference type="SAM" id="Phobius"/>
    </source>
</evidence>
<accession>A0A0L6JRC4</accession>
<dbReference type="EC" id="3.4.23.43" evidence="9"/>
<comment type="catalytic activity">
    <reaction evidence="9">
        <text>Typically cleaves a -Gly-|-Phe- bond to release an N-terminal, basic peptide of 5-8 residues from type IV prepilin, and then N-methylates the new N-terminal amino group, the methyl donor being S-adenosyl-L-methionine.</text>
        <dbReference type="EC" id="3.4.23.43"/>
    </reaction>
</comment>
<keyword evidence="9" id="KW-0378">Hydrolase</keyword>
<dbReference type="Proteomes" id="UP000036923">
    <property type="component" value="Unassembled WGS sequence"/>
</dbReference>
<dbReference type="InterPro" id="IPR050882">
    <property type="entry name" value="Prepilin_peptidase/N-MTase"/>
</dbReference>
<dbReference type="GO" id="GO:0006465">
    <property type="term" value="P:signal peptide processing"/>
    <property type="evidence" value="ECO:0007669"/>
    <property type="project" value="TreeGrafter"/>
</dbReference>
<comment type="caution">
    <text evidence="13">The sequence shown here is derived from an EMBL/GenBank/DDBJ whole genome shotgun (WGS) entry which is preliminary data.</text>
</comment>
<dbReference type="eggNOG" id="COG1989">
    <property type="taxonomic scope" value="Bacteria"/>
</dbReference>
<evidence type="ECO:0000313" key="14">
    <source>
        <dbReference type="Proteomes" id="UP000036923"/>
    </source>
</evidence>
<dbReference type="InterPro" id="IPR010627">
    <property type="entry name" value="Prepilin_pept_A24_N"/>
</dbReference>
<dbReference type="AlphaFoldDB" id="A0A0L6JRC4"/>
<protein>
    <recommendedName>
        <fullName evidence="9">Prepilin leader peptidase/N-methyltransferase</fullName>
        <ecNumber evidence="9">2.1.1.-</ecNumber>
        <ecNumber evidence="9">3.4.23.43</ecNumber>
    </recommendedName>
</protein>
<keyword evidence="9" id="KW-0511">Multifunctional enzyme</keyword>
<evidence type="ECO:0000313" key="13">
    <source>
        <dbReference type="EMBL" id="KNY28396.1"/>
    </source>
</evidence>
<keyword evidence="9" id="KW-0489">Methyltransferase</keyword>
<gene>
    <name evidence="13" type="ORF">Bccel_3670</name>
</gene>
<keyword evidence="14" id="KW-1185">Reference proteome</keyword>
<evidence type="ECO:0000256" key="1">
    <source>
        <dbReference type="ARBA" id="ARBA00004429"/>
    </source>
</evidence>
<sequence length="263" mass="29689">MPIIILSVFSLFLGLIINIVASRIPKGEEDVSWVWPFCGACSRKLTLLEMLVPVNFFIHKGKCKKCSSKVFVRPFQITLFTLIVSISLYLKFGLTIQFFAFLLLMSILIAVFFIDMDYYIIPDDLLLAGLGGALIVFFYNLFYEFPIFMDRAWWNPLVGGALVSIVLFIIGIIGLFIYKTDAMGMGDVKLFVPIGIFLGWRMVVVSFILSAIIGSLISIVFMIFKGKKLKEAIPFGPAIVLGTFTTILFGIDILNWYLQFNSY</sequence>
<feature type="domain" description="Prepilin type IV endopeptidase peptidase" evidence="11">
    <location>
        <begin position="102"/>
        <end position="219"/>
    </location>
</feature>
<evidence type="ECO:0000256" key="4">
    <source>
        <dbReference type="ARBA" id="ARBA00022519"/>
    </source>
</evidence>